<dbReference type="AlphaFoldDB" id="A0A0F9MDA2"/>
<organism evidence="1">
    <name type="scientific">marine sediment metagenome</name>
    <dbReference type="NCBI Taxonomy" id="412755"/>
    <lineage>
        <taxon>unclassified sequences</taxon>
        <taxon>metagenomes</taxon>
        <taxon>ecological metagenomes</taxon>
    </lineage>
</organism>
<sequence>MSSNLLIGTKVRPINQADAEKMAAGSMRGIRKLGYGFPVRKVREDCRKKEVTLPSYVAREMNVTAGNHVVWCQTDIAGMLTIAEVLAVFELGVDGLRILGRQIAYCKVRKSSGSHEISIPKDAQAELGEPTGESIIFGLTHYPGVVTVTVIKRPCANKGESNGAR</sequence>
<protein>
    <submittedName>
        <fullName evidence="1">Uncharacterized protein</fullName>
    </submittedName>
</protein>
<accession>A0A0F9MDA2</accession>
<comment type="caution">
    <text evidence="1">The sequence shown here is derived from an EMBL/GenBank/DDBJ whole genome shotgun (WGS) entry which is preliminary data.</text>
</comment>
<evidence type="ECO:0000313" key="1">
    <source>
        <dbReference type="EMBL" id="KKN05290.1"/>
    </source>
</evidence>
<reference evidence="1" key="1">
    <citation type="journal article" date="2015" name="Nature">
        <title>Complex archaea that bridge the gap between prokaryotes and eukaryotes.</title>
        <authorList>
            <person name="Spang A."/>
            <person name="Saw J.H."/>
            <person name="Jorgensen S.L."/>
            <person name="Zaremba-Niedzwiedzka K."/>
            <person name="Martijn J."/>
            <person name="Lind A.E."/>
            <person name="van Eijk R."/>
            <person name="Schleper C."/>
            <person name="Guy L."/>
            <person name="Ettema T.J."/>
        </authorList>
    </citation>
    <scope>NUCLEOTIDE SEQUENCE</scope>
</reference>
<proteinExistence type="predicted"/>
<name>A0A0F9MDA2_9ZZZZ</name>
<gene>
    <name evidence="1" type="ORF">LCGC14_1088810</name>
</gene>
<dbReference type="EMBL" id="LAZR01004822">
    <property type="protein sequence ID" value="KKN05290.1"/>
    <property type="molecule type" value="Genomic_DNA"/>
</dbReference>